<evidence type="ECO:0000313" key="2">
    <source>
        <dbReference type="EMBL" id="CEL56401.1"/>
    </source>
</evidence>
<feature type="region of interest" description="Disordered" evidence="1">
    <location>
        <begin position="1"/>
        <end position="29"/>
    </location>
</feature>
<evidence type="ECO:0000256" key="1">
    <source>
        <dbReference type="SAM" id="MobiDB-lite"/>
    </source>
</evidence>
<dbReference type="AlphaFoldDB" id="A0A0B7FEC9"/>
<proteinExistence type="predicted"/>
<name>A0A0B7FEC9_THACB</name>
<feature type="compositionally biased region" description="Low complexity" evidence="1">
    <location>
        <begin position="1"/>
        <end position="11"/>
    </location>
</feature>
<sequence>MSAPISQQQSSVSKRRSDENTGLNDDPTYRSIEIPWDILCFLTLGFPIKYRQRLILFRSLHNVSDDNVWESVPTYSDRGFDHISVKPMRQKQHLA</sequence>
<protein>
    <submittedName>
        <fullName evidence="2">Uncharacterized protein</fullName>
    </submittedName>
</protein>
<gene>
    <name evidence="2" type="ORF">RSOLAG1IB_07787</name>
</gene>
<keyword evidence="3" id="KW-1185">Reference proteome</keyword>
<evidence type="ECO:0000313" key="3">
    <source>
        <dbReference type="Proteomes" id="UP000059188"/>
    </source>
</evidence>
<organism evidence="2 3">
    <name type="scientific">Thanatephorus cucumeris (strain AG1-IB / isolate 7/3/14)</name>
    <name type="common">Lettuce bottom rot fungus</name>
    <name type="synonym">Rhizoctonia solani</name>
    <dbReference type="NCBI Taxonomy" id="1108050"/>
    <lineage>
        <taxon>Eukaryota</taxon>
        <taxon>Fungi</taxon>
        <taxon>Dikarya</taxon>
        <taxon>Basidiomycota</taxon>
        <taxon>Agaricomycotina</taxon>
        <taxon>Agaricomycetes</taxon>
        <taxon>Cantharellales</taxon>
        <taxon>Ceratobasidiaceae</taxon>
        <taxon>Rhizoctonia</taxon>
        <taxon>Rhizoctonia solani AG-1</taxon>
    </lineage>
</organism>
<reference evidence="2 3" key="1">
    <citation type="submission" date="2014-11" db="EMBL/GenBank/DDBJ databases">
        <authorList>
            <person name="Wibberg Daniel"/>
        </authorList>
    </citation>
    <scope>NUCLEOTIDE SEQUENCE [LARGE SCALE GENOMIC DNA]</scope>
    <source>
        <strain evidence="2">Rhizoctonia solani AG1-IB 7/3/14</strain>
    </source>
</reference>
<dbReference type="EMBL" id="LN679121">
    <property type="protein sequence ID" value="CEL56401.1"/>
    <property type="molecule type" value="Genomic_DNA"/>
</dbReference>
<dbReference type="Proteomes" id="UP000059188">
    <property type="component" value="Unassembled WGS sequence"/>
</dbReference>
<accession>A0A0B7FEC9</accession>